<proteinExistence type="predicted"/>
<protein>
    <recommendedName>
        <fullName evidence="3">ATP-grasp domain-containing protein</fullName>
    </recommendedName>
</protein>
<gene>
    <name evidence="1" type="ORF">FHS94_000286</name>
</gene>
<dbReference type="AlphaFoldDB" id="A0A7W9EUB7"/>
<organism evidence="1 2">
    <name type="scientific">Sphingomonas aerophila</name>
    <dbReference type="NCBI Taxonomy" id="1344948"/>
    <lineage>
        <taxon>Bacteria</taxon>
        <taxon>Pseudomonadati</taxon>
        <taxon>Pseudomonadota</taxon>
        <taxon>Alphaproteobacteria</taxon>
        <taxon>Sphingomonadales</taxon>
        <taxon>Sphingomonadaceae</taxon>
        <taxon>Sphingomonas</taxon>
    </lineage>
</organism>
<dbReference type="EMBL" id="JACIJK010000001">
    <property type="protein sequence ID" value="MBB5713467.1"/>
    <property type="molecule type" value="Genomic_DNA"/>
</dbReference>
<dbReference type="InterPro" id="IPR029465">
    <property type="entry name" value="ATPgrasp_TupA"/>
</dbReference>
<evidence type="ECO:0000313" key="2">
    <source>
        <dbReference type="Proteomes" id="UP000546200"/>
    </source>
</evidence>
<evidence type="ECO:0000313" key="1">
    <source>
        <dbReference type="EMBL" id="MBB5713467.1"/>
    </source>
</evidence>
<dbReference type="RefSeq" id="WP_184053749.1">
    <property type="nucleotide sequence ID" value="NZ_JACIJK010000001.1"/>
</dbReference>
<evidence type="ECO:0008006" key="3">
    <source>
        <dbReference type="Google" id="ProtNLM"/>
    </source>
</evidence>
<comment type="caution">
    <text evidence="1">The sequence shown here is derived from an EMBL/GenBank/DDBJ whole genome shotgun (WGS) entry which is preliminary data.</text>
</comment>
<dbReference type="Proteomes" id="UP000546200">
    <property type="component" value="Unassembled WGS sequence"/>
</dbReference>
<accession>A0A7W9EUB7</accession>
<name>A0A7W9EUB7_9SPHN</name>
<sequence length="308" mass="34184">MPDKPVSKTLYRELPITRGFNHLVAGSYFERIFGRWPLPPAHADALINDVIFARMIDEHWTPTQIAFVDKEHAKAAARRLAPALRVPETLCVFPTDNIVSPEQLFSALAPFAGSKAIAKPTHASGAVVFLEDLTAPADLRYLLTLATNDYVAVIREMQYRGLPKKIIVEQLIPSASRALDDYKFHCVNGEPLVCQVDHHRFGQGWSQLFSVPDFNPMDAHDGLAAPESYQPPEQDRVQIMMSAARALAAPFDFVRVDLYNGLDGVYFGELTFTPGGSLGIAPSIEGQIPDSATHRRYSRIIMDALRQS</sequence>
<keyword evidence="2" id="KW-1185">Reference proteome</keyword>
<dbReference type="Pfam" id="PF14305">
    <property type="entry name" value="ATPgrasp_TupA"/>
    <property type="match status" value="1"/>
</dbReference>
<reference evidence="1 2" key="1">
    <citation type="submission" date="2020-08" db="EMBL/GenBank/DDBJ databases">
        <title>Genomic Encyclopedia of Type Strains, Phase IV (KMG-IV): sequencing the most valuable type-strain genomes for metagenomic binning, comparative biology and taxonomic classification.</title>
        <authorList>
            <person name="Goeker M."/>
        </authorList>
    </citation>
    <scope>NUCLEOTIDE SEQUENCE [LARGE SCALE GENOMIC DNA]</scope>
    <source>
        <strain evidence="1 2">DSM 100044</strain>
    </source>
</reference>